<gene>
    <name evidence="2" type="ORF">R1sor_012837</name>
</gene>
<feature type="compositionally biased region" description="Acidic residues" evidence="1">
    <location>
        <begin position="74"/>
        <end position="87"/>
    </location>
</feature>
<dbReference type="Proteomes" id="UP001633002">
    <property type="component" value="Unassembled WGS sequence"/>
</dbReference>
<feature type="compositionally biased region" description="Basic and acidic residues" evidence="1">
    <location>
        <begin position="36"/>
        <end position="52"/>
    </location>
</feature>
<sequence length="182" mass="19928">MLKEGFTPWTPISPSNAEAPESSGTKPDNMPVEEGLSPRKIEVIPKEERPEVLDPISRPSVSASMAPEIRDTDVEVDAEDGPETVDEQPEHRAPEPEFTMARPPPQATAARSRFAPPAQDAASIPPAPSHLKLQAGVHQFQEVDINRLNCTKIVPKYITGMTFFFSLFAHETDPNNAHSLQG</sequence>
<proteinExistence type="predicted"/>
<comment type="caution">
    <text evidence="2">The sequence shown here is derived from an EMBL/GenBank/DDBJ whole genome shotgun (WGS) entry which is preliminary data.</text>
</comment>
<feature type="compositionally biased region" description="Polar residues" evidence="1">
    <location>
        <begin position="10"/>
        <end position="26"/>
    </location>
</feature>
<organism evidence="2 3">
    <name type="scientific">Riccia sorocarpa</name>
    <dbReference type="NCBI Taxonomy" id="122646"/>
    <lineage>
        <taxon>Eukaryota</taxon>
        <taxon>Viridiplantae</taxon>
        <taxon>Streptophyta</taxon>
        <taxon>Embryophyta</taxon>
        <taxon>Marchantiophyta</taxon>
        <taxon>Marchantiopsida</taxon>
        <taxon>Marchantiidae</taxon>
        <taxon>Marchantiales</taxon>
        <taxon>Ricciaceae</taxon>
        <taxon>Riccia</taxon>
    </lineage>
</organism>
<name>A0ABD3I615_9MARC</name>
<dbReference type="EMBL" id="JBJQOH010000002">
    <property type="protein sequence ID" value="KAL3698761.1"/>
    <property type="molecule type" value="Genomic_DNA"/>
</dbReference>
<feature type="region of interest" description="Disordered" evidence="1">
    <location>
        <begin position="1"/>
        <end position="127"/>
    </location>
</feature>
<protein>
    <submittedName>
        <fullName evidence="2">Uncharacterized protein</fullName>
    </submittedName>
</protein>
<evidence type="ECO:0000313" key="2">
    <source>
        <dbReference type="EMBL" id="KAL3698761.1"/>
    </source>
</evidence>
<evidence type="ECO:0000256" key="1">
    <source>
        <dbReference type="SAM" id="MobiDB-lite"/>
    </source>
</evidence>
<keyword evidence="3" id="KW-1185">Reference proteome</keyword>
<evidence type="ECO:0000313" key="3">
    <source>
        <dbReference type="Proteomes" id="UP001633002"/>
    </source>
</evidence>
<accession>A0ABD3I615</accession>
<dbReference type="AlphaFoldDB" id="A0ABD3I615"/>
<reference evidence="2 3" key="1">
    <citation type="submission" date="2024-09" db="EMBL/GenBank/DDBJ databases">
        <title>Chromosome-scale assembly of Riccia sorocarpa.</title>
        <authorList>
            <person name="Paukszto L."/>
        </authorList>
    </citation>
    <scope>NUCLEOTIDE SEQUENCE [LARGE SCALE GENOMIC DNA]</scope>
    <source>
        <strain evidence="2">LP-2024</strain>
        <tissue evidence="2">Aerial parts of the thallus</tissue>
    </source>
</reference>